<accession>A0A367ETD3</accession>
<dbReference type="EC" id="5.4.99.5" evidence="2"/>
<dbReference type="NCBIfam" id="TIGR01808">
    <property type="entry name" value="CM_M_hiGC-arch"/>
    <property type="match status" value="1"/>
</dbReference>
<organism evidence="2 3">
    <name type="scientific">Streptomyces diacarni</name>
    <dbReference type="NCBI Taxonomy" id="2800381"/>
    <lineage>
        <taxon>Bacteria</taxon>
        <taxon>Bacillati</taxon>
        <taxon>Actinomycetota</taxon>
        <taxon>Actinomycetes</taxon>
        <taxon>Kitasatosporales</taxon>
        <taxon>Streptomycetaceae</taxon>
        <taxon>Streptomyces</taxon>
    </lineage>
</organism>
<evidence type="ECO:0000259" key="1">
    <source>
        <dbReference type="PROSITE" id="PS51168"/>
    </source>
</evidence>
<name>A0A367ETD3_9ACTN</name>
<evidence type="ECO:0000313" key="2">
    <source>
        <dbReference type="EMBL" id="RCG20667.1"/>
    </source>
</evidence>
<dbReference type="AlphaFoldDB" id="A0A367ETD3"/>
<gene>
    <name evidence="2" type="ORF">DTL70_20470</name>
</gene>
<dbReference type="PROSITE" id="PS51168">
    <property type="entry name" value="CHORISMATE_MUT_2"/>
    <property type="match status" value="1"/>
</dbReference>
<dbReference type="InterPro" id="IPR002701">
    <property type="entry name" value="CM_II_prokaryot"/>
</dbReference>
<reference evidence="2 3" key="1">
    <citation type="submission" date="2018-06" db="EMBL/GenBank/DDBJ databases">
        <title>Streptomyces reniochalinae sp. nov. and Streptomyces diacarnus sp. nov. from marine sponges.</title>
        <authorList>
            <person name="Li L."/>
        </authorList>
    </citation>
    <scope>NUCLEOTIDE SEQUENCE [LARGE SCALE GENOMIC DNA]</scope>
    <source>
        <strain evidence="2 3">LHW51701</strain>
    </source>
</reference>
<dbReference type="SUPFAM" id="SSF48600">
    <property type="entry name" value="Chorismate mutase II"/>
    <property type="match status" value="1"/>
</dbReference>
<protein>
    <submittedName>
        <fullName evidence="2">Chorismate mutase</fullName>
        <ecNumber evidence="2">5.4.99.5</ecNumber>
    </submittedName>
</protein>
<evidence type="ECO:0000313" key="3">
    <source>
        <dbReference type="Proteomes" id="UP000252914"/>
    </source>
</evidence>
<dbReference type="EMBL" id="QOIN01000047">
    <property type="protein sequence ID" value="RCG20667.1"/>
    <property type="molecule type" value="Genomic_DNA"/>
</dbReference>
<feature type="domain" description="Chorismate mutase" evidence="1">
    <location>
        <begin position="16"/>
        <end position="96"/>
    </location>
</feature>
<dbReference type="Gene3D" id="1.20.59.10">
    <property type="entry name" value="Chorismate mutase"/>
    <property type="match status" value="1"/>
</dbReference>
<dbReference type="GO" id="GO:0046417">
    <property type="term" value="P:chorismate metabolic process"/>
    <property type="evidence" value="ECO:0007669"/>
    <property type="project" value="InterPro"/>
</dbReference>
<dbReference type="Proteomes" id="UP000252914">
    <property type="component" value="Unassembled WGS sequence"/>
</dbReference>
<proteinExistence type="predicted"/>
<dbReference type="SMART" id="SM00830">
    <property type="entry name" value="CM_2"/>
    <property type="match status" value="1"/>
</dbReference>
<keyword evidence="3" id="KW-1185">Reference proteome</keyword>
<sequence length="96" mass="10732">MRPTTVTEPTPQAAPDDPETVIAAERARIDALDTRIVALVRERMEVSETIQRVRIESGGRRVHLAREMEILDHYSGELGSAGRDLAMTLLRLCRGH</sequence>
<dbReference type="InterPro" id="IPR036979">
    <property type="entry name" value="CM_dom_sf"/>
</dbReference>
<dbReference type="InterPro" id="IPR010958">
    <property type="entry name" value="Chorismate_mutase_highGC-bac"/>
</dbReference>
<dbReference type="Pfam" id="PF01817">
    <property type="entry name" value="CM_2"/>
    <property type="match status" value="1"/>
</dbReference>
<dbReference type="InterPro" id="IPR036263">
    <property type="entry name" value="Chorismate_II_sf"/>
</dbReference>
<keyword evidence="2" id="KW-0413">Isomerase</keyword>
<dbReference type="RefSeq" id="WP_114023434.1">
    <property type="nucleotide sequence ID" value="NZ_QOIN01000047.1"/>
</dbReference>
<dbReference type="NCBIfam" id="NF005894">
    <property type="entry name" value="PRK07857.1"/>
    <property type="match status" value="1"/>
</dbReference>
<comment type="caution">
    <text evidence="2">The sequence shown here is derived from an EMBL/GenBank/DDBJ whole genome shotgun (WGS) entry which is preliminary data.</text>
</comment>
<dbReference type="GO" id="GO:0004106">
    <property type="term" value="F:chorismate mutase activity"/>
    <property type="evidence" value="ECO:0007669"/>
    <property type="project" value="UniProtKB-EC"/>
</dbReference>